<evidence type="ECO:0000313" key="9">
    <source>
        <dbReference type="EMBL" id="AUX10414.1"/>
    </source>
</evidence>
<evidence type="ECO:0000256" key="5">
    <source>
        <dbReference type="ARBA" id="ARBA00023004"/>
    </source>
</evidence>
<sequence length="911" mass="101209">MSKANNDTAAEQREKDGGLPTDRRGFLKLGAVGVAGAAATPQLSALAEAAEADEPVFSPRDALAEETGEWRASTCAGCTSWCASEILVDDGRALKVRGNSNSQIHGVANCPRKHLGIQQLYDPDRVTQPMRRTNPNKGPDEDPEFEVITWEEAIEEIADHIMMLRENQETHKAMVTRGRYTYLRPILYSHFPAIVGTPNNISHSAICAEAEKFGPYYTEGEWAYRQYDIENTDYVIAWGADPINSNRQVSYYSSAWGDMLDDTDVAVVEPRLSATAAMADEFLPVEPGEDGAVAVAMAHVILTEGLWCREFVGEFDDGENRFVEGEEVDPDTFEESENSTGVVDWWNEELKDKTPEWAEEQSGVPADQIERVAVDFGEAGPNALVWMGGGPVMQVRGSYTSMAVHALNGLVGSAGNEGGTLYSPPDGTASLPGADDFIDDVAQQGLDYIDEHSDEVSGDKIDQRGAKDQPVLKEGKSGGGVVTNNAADGILEEDPMEIKFLLSYWNNFAFSNPENQRWIEALSKLEGDEYLHVTVETNPSETAWFADIVLPATHHQFERWGQLRSTAARRRSINLHQPVLADDPDDPEDVLENGRLWNVKSDETEIVYMIADELADRGFTEMLDYCEQYADPETGQAPSDEYDDRELRAQAFSRNAIKLRTQPMWDPEVDHPGGDDYDGWEEFREAGIWNSDEWEYRHRWPSEGGEFATETGTFEFYSETLEEALGGHADRYDTDVDDILETCNYLAREDDEDAPHPFLPHYEEPYIHGEDDYDFEFVDHKARLNREGRSANTEWYQEFGDADPGDEPGVDVVKLHPDDAADLGIDDGDEVVIESPVGEIECTAKLWQGVQPGTVAKTFGQGHWAYGRTAAEVFGEEAKGGNNNLLIPADYDRLSGSSVFYGCVKVNVEPK</sequence>
<dbReference type="GO" id="GO:0043546">
    <property type="term" value="F:molybdopterin cofactor binding"/>
    <property type="evidence" value="ECO:0007669"/>
    <property type="project" value="InterPro"/>
</dbReference>
<evidence type="ECO:0000256" key="4">
    <source>
        <dbReference type="ARBA" id="ARBA00023002"/>
    </source>
</evidence>
<organism evidence="9 10">
    <name type="scientific">Halalkaliarchaeum desulfuricum</name>
    <dbReference type="NCBI Taxonomy" id="2055893"/>
    <lineage>
        <taxon>Archaea</taxon>
        <taxon>Methanobacteriati</taxon>
        <taxon>Methanobacteriota</taxon>
        <taxon>Stenosarchaea group</taxon>
        <taxon>Halobacteria</taxon>
        <taxon>Halobacteriales</taxon>
        <taxon>Haloferacaceae</taxon>
        <taxon>Halalkaliarchaeum</taxon>
    </lineage>
</organism>
<proteinExistence type="inferred from homology"/>
<dbReference type="GO" id="GO:0051536">
    <property type="term" value="F:iron-sulfur cluster binding"/>
    <property type="evidence" value="ECO:0007669"/>
    <property type="project" value="UniProtKB-KW"/>
</dbReference>
<dbReference type="SUPFAM" id="SSF50692">
    <property type="entry name" value="ADC-like"/>
    <property type="match status" value="1"/>
</dbReference>
<keyword evidence="3" id="KW-0732">Signal</keyword>
<evidence type="ECO:0000313" key="10">
    <source>
        <dbReference type="Proteomes" id="UP000263012"/>
    </source>
</evidence>
<dbReference type="RefSeq" id="WP_119820641.1">
    <property type="nucleotide sequence ID" value="NZ_CP025066.1"/>
</dbReference>
<dbReference type="SMART" id="SM00926">
    <property type="entry name" value="Molybdop_Fe4S4"/>
    <property type="match status" value="1"/>
</dbReference>
<dbReference type="GeneID" id="37879155"/>
<feature type="region of interest" description="Disordered" evidence="7">
    <location>
        <begin position="1"/>
        <end position="22"/>
    </location>
</feature>
<dbReference type="InterPro" id="IPR006963">
    <property type="entry name" value="Mopterin_OxRdtase_4Fe-4S_dom"/>
</dbReference>
<comment type="similarity">
    <text evidence="1">Belongs to the prokaryotic molybdopterin-containing oxidoreductase family.</text>
</comment>
<keyword evidence="4" id="KW-0560">Oxidoreductase</keyword>
<dbReference type="EMBL" id="CP025066">
    <property type="protein sequence ID" value="AUX10414.1"/>
    <property type="molecule type" value="Genomic_DNA"/>
</dbReference>
<dbReference type="PANTHER" id="PTHR43742">
    <property type="entry name" value="TRIMETHYLAMINE-N-OXIDE REDUCTASE"/>
    <property type="match status" value="1"/>
</dbReference>
<keyword evidence="6" id="KW-0411">Iron-sulfur</keyword>
<evidence type="ECO:0000256" key="6">
    <source>
        <dbReference type="ARBA" id="ARBA00023014"/>
    </source>
</evidence>
<dbReference type="SUPFAM" id="SSF53706">
    <property type="entry name" value="Formate dehydrogenase/DMSO reductase, domains 1-3"/>
    <property type="match status" value="1"/>
</dbReference>
<dbReference type="KEGG" id="hdf:AArcSl_2799"/>
<feature type="domain" description="4Fe-4S Mo/W bis-MGD-type" evidence="8">
    <location>
        <begin position="68"/>
        <end position="124"/>
    </location>
</feature>
<dbReference type="GO" id="GO:0016491">
    <property type="term" value="F:oxidoreductase activity"/>
    <property type="evidence" value="ECO:0007669"/>
    <property type="project" value="UniProtKB-KW"/>
</dbReference>
<dbReference type="Pfam" id="PF01568">
    <property type="entry name" value="Molydop_binding"/>
    <property type="match status" value="1"/>
</dbReference>
<protein>
    <submittedName>
        <fullName evidence="9">Thiosulfate reductase/polysulfide reductase chain A</fullName>
    </submittedName>
</protein>
<dbReference type="NCBIfam" id="TIGR01409">
    <property type="entry name" value="TAT_signal_seq"/>
    <property type="match status" value="1"/>
</dbReference>
<dbReference type="Gene3D" id="2.40.40.20">
    <property type="match status" value="1"/>
</dbReference>
<keyword evidence="5" id="KW-0408">Iron</keyword>
<evidence type="ECO:0000256" key="1">
    <source>
        <dbReference type="ARBA" id="ARBA00010312"/>
    </source>
</evidence>
<dbReference type="AlphaFoldDB" id="A0A343TMU2"/>
<dbReference type="GO" id="GO:0046872">
    <property type="term" value="F:metal ion binding"/>
    <property type="evidence" value="ECO:0007669"/>
    <property type="project" value="UniProtKB-KW"/>
</dbReference>
<dbReference type="Pfam" id="PF00384">
    <property type="entry name" value="Molybdopterin"/>
    <property type="match status" value="1"/>
</dbReference>
<dbReference type="Pfam" id="PF04879">
    <property type="entry name" value="Molybdop_Fe4S4"/>
    <property type="match status" value="1"/>
</dbReference>
<evidence type="ECO:0000256" key="7">
    <source>
        <dbReference type="SAM" id="MobiDB-lite"/>
    </source>
</evidence>
<name>A0A343TMU2_9EURY</name>
<accession>A0A343TMU2</accession>
<dbReference type="Gene3D" id="3.40.228.10">
    <property type="entry name" value="Dimethylsulfoxide Reductase, domain 2"/>
    <property type="match status" value="1"/>
</dbReference>
<evidence type="ECO:0000256" key="2">
    <source>
        <dbReference type="ARBA" id="ARBA00022723"/>
    </source>
</evidence>
<dbReference type="PROSITE" id="PS51669">
    <property type="entry name" value="4FE4S_MOW_BIS_MGD"/>
    <property type="match status" value="1"/>
</dbReference>
<dbReference type="InterPro" id="IPR006657">
    <property type="entry name" value="MoPterin_dinucl-bd_dom"/>
</dbReference>
<dbReference type="Gene3D" id="3.30.200.210">
    <property type="match status" value="1"/>
</dbReference>
<dbReference type="InterPro" id="IPR006656">
    <property type="entry name" value="Mopterin_OxRdtase"/>
</dbReference>
<feature type="compositionally biased region" description="Basic and acidic residues" evidence="7">
    <location>
        <begin position="10"/>
        <end position="22"/>
    </location>
</feature>
<dbReference type="InterPro" id="IPR050612">
    <property type="entry name" value="Prok_Mopterin_Oxidored"/>
</dbReference>
<evidence type="ECO:0000256" key="3">
    <source>
        <dbReference type="ARBA" id="ARBA00022729"/>
    </source>
</evidence>
<feature type="compositionally biased region" description="Basic and acidic residues" evidence="7">
    <location>
        <begin position="453"/>
        <end position="476"/>
    </location>
</feature>
<dbReference type="Proteomes" id="UP000263012">
    <property type="component" value="Chromosome"/>
</dbReference>
<dbReference type="PROSITE" id="PS51318">
    <property type="entry name" value="TAT"/>
    <property type="match status" value="1"/>
</dbReference>
<evidence type="ECO:0000259" key="8">
    <source>
        <dbReference type="PROSITE" id="PS51669"/>
    </source>
</evidence>
<keyword evidence="10" id="KW-1185">Reference proteome</keyword>
<dbReference type="InterPro" id="IPR009010">
    <property type="entry name" value="Asp_de-COase-like_dom_sf"/>
</dbReference>
<gene>
    <name evidence="9" type="primary">phsA4</name>
    <name evidence="9" type="ORF">AArcSl_2799</name>
</gene>
<dbReference type="OrthoDB" id="23466at2157"/>
<keyword evidence="2" id="KW-0479">Metal-binding</keyword>
<feature type="region of interest" description="Disordered" evidence="7">
    <location>
        <begin position="453"/>
        <end position="483"/>
    </location>
</feature>
<dbReference type="InterPro" id="IPR006311">
    <property type="entry name" value="TAT_signal"/>
</dbReference>
<reference evidence="10" key="1">
    <citation type="submission" date="2017-11" db="EMBL/GenBank/DDBJ databases">
        <title>Phenotypic and genomic properties of facultatively anaerobic sulfur-reducing natronoarchaea from hypersaline soda lakes.</title>
        <authorList>
            <person name="Sorokin D.Y."/>
            <person name="Kublanov I.V."/>
            <person name="Roman P."/>
            <person name="Sinninghe Damste J.S."/>
            <person name="Golyshin P.N."/>
            <person name="Rojo D."/>
            <person name="Ciordia S."/>
            <person name="Mena M.D.C."/>
            <person name="Ferrer M."/>
            <person name="Messina E."/>
            <person name="Smedile F."/>
            <person name="La Spada G."/>
            <person name="La Cono V."/>
            <person name="Yakimov M.M."/>
        </authorList>
    </citation>
    <scope>NUCLEOTIDE SEQUENCE [LARGE SCALE GENOMIC DNA]</scope>
    <source>
        <strain evidence="10">AArc-Sl</strain>
    </source>
</reference>
<dbReference type="InterPro" id="IPR019546">
    <property type="entry name" value="TAT_signal_bac_arc"/>
</dbReference>
<dbReference type="Gene3D" id="3.40.50.740">
    <property type="match status" value="1"/>
</dbReference>